<feature type="region of interest" description="Disordered" evidence="1">
    <location>
        <begin position="108"/>
        <end position="187"/>
    </location>
</feature>
<dbReference type="Pfam" id="PF05762">
    <property type="entry name" value="VWA_CoxE"/>
    <property type="match status" value="1"/>
</dbReference>
<dbReference type="Gene3D" id="3.40.50.410">
    <property type="entry name" value="von Willebrand factor, type A domain"/>
    <property type="match status" value="1"/>
</dbReference>
<dbReference type="AlphaFoldDB" id="A0ABD6CYW6"/>
<reference evidence="2 3" key="1">
    <citation type="journal article" date="2019" name="Int. J. Syst. Evol. Microbiol.">
        <title>The Global Catalogue of Microorganisms (GCM) 10K type strain sequencing project: providing services to taxonomists for standard genome sequencing and annotation.</title>
        <authorList>
            <consortium name="The Broad Institute Genomics Platform"/>
            <consortium name="The Broad Institute Genome Sequencing Center for Infectious Disease"/>
            <person name="Wu L."/>
            <person name="Ma J."/>
        </authorList>
    </citation>
    <scope>NUCLEOTIDE SEQUENCE [LARGE SCALE GENOMIC DNA]</scope>
    <source>
        <strain evidence="2 3">CGMCC 1.10594</strain>
    </source>
</reference>
<accession>A0ABD6CYW6</accession>
<sequence>MTDMSPEPDPGLDPSRLGDGDGTDHPLDVTRRVRSALVRFVGALRTAGVAVPADGSLVAAEVLAVVGFDDEDEARTALRAALVSNPTDAATFDRLFDRFWRQVTHAVDDPAGGVDTESLDGGFASDAAGDDAPTDRGADDARDSGDDRQSSVSRRLGGADASETAGGDAGTRAQFSPNAPSDRVETDPLEASAVADPTPAVRALTDAIASLPGRRRTPASEGRPDVRRAMRQTHATGGVVMEVPQRARRPDAVRGLILVDVSRSVLDIVDRGFLVRMLRVLTDEWRTARTFLFDTDVTEVTTALQAASPDATLREFDRLEAAWGGGTRIGHALTTIRDRAPDAVDRETVLLVVSDGLETGDLSDLEAGMTWLDRRAQRVFWLNPLAASTAYEPACRGMVTALPHVDGLFAFAEPADLFDMARQLRHRQRPVGYEHDWRRTDR</sequence>
<dbReference type="SUPFAM" id="SSF53300">
    <property type="entry name" value="vWA-like"/>
    <property type="match status" value="1"/>
</dbReference>
<dbReference type="CDD" id="cd00198">
    <property type="entry name" value="vWFA"/>
    <property type="match status" value="1"/>
</dbReference>
<feature type="compositionally biased region" description="Low complexity" evidence="1">
    <location>
        <begin position="120"/>
        <end position="131"/>
    </location>
</feature>
<proteinExistence type="predicted"/>
<dbReference type="Proteomes" id="UP001597075">
    <property type="component" value="Unassembled WGS sequence"/>
</dbReference>
<evidence type="ECO:0000313" key="3">
    <source>
        <dbReference type="Proteomes" id="UP001597075"/>
    </source>
</evidence>
<organism evidence="2 3">
    <name type="scientific">Haloplanus ruber</name>
    <dbReference type="NCBI Taxonomy" id="869892"/>
    <lineage>
        <taxon>Archaea</taxon>
        <taxon>Methanobacteriati</taxon>
        <taxon>Methanobacteriota</taxon>
        <taxon>Stenosarchaea group</taxon>
        <taxon>Halobacteria</taxon>
        <taxon>Halobacteriales</taxon>
        <taxon>Haloferacaceae</taxon>
        <taxon>Haloplanus</taxon>
    </lineage>
</organism>
<feature type="compositionally biased region" description="Basic and acidic residues" evidence="1">
    <location>
        <begin position="16"/>
        <end position="27"/>
    </location>
</feature>
<evidence type="ECO:0000256" key="1">
    <source>
        <dbReference type="SAM" id="MobiDB-lite"/>
    </source>
</evidence>
<feature type="compositionally biased region" description="Basic and acidic residues" evidence="1">
    <location>
        <begin position="133"/>
        <end position="149"/>
    </location>
</feature>
<feature type="region of interest" description="Disordered" evidence="1">
    <location>
        <begin position="1"/>
        <end position="27"/>
    </location>
</feature>
<dbReference type="EMBL" id="JBHUDL010000010">
    <property type="protein sequence ID" value="MFD1634408.1"/>
    <property type="molecule type" value="Genomic_DNA"/>
</dbReference>
<evidence type="ECO:0000313" key="2">
    <source>
        <dbReference type="EMBL" id="MFD1634408.1"/>
    </source>
</evidence>
<keyword evidence="3" id="KW-1185">Reference proteome</keyword>
<dbReference type="InterPro" id="IPR008912">
    <property type="entry name" value="Uncharacterised_CoxE"/>
</dbReference>
<gene>
    <name evidence="2" type="ORF">ACFSBJ_11800</name>
</gene>
<dbReference type="InterPro" id="IPR036465">
    <property type="entry name" value="vWFA_dom_sf"/>
</dbReference>
<protein>
    <submittedName>
        <fullName evidence="2">VWA domain-containing protein</fullName>
    </submittedName>
</protein>
<dbReference type="PANTHER" id="PTHR39338">
    <property type="entry name" value="BLL5662 PROTEIN-RELATED"/>
    <property type="match status" value="1"/>
</dbReference>
<dbReference type="RefSeq" id="WP_256404656.1">
    <property type="nucleotide sequence ID" value="NZ_CP187151.1"/>
</dbReference>
<dbReference type="PANTHER" id="PTHR39338:SF6">
    <property type="entry name" value="BLL5662 PROTEIN"/>
    <property type="match status" value="1"/>
</dbReference>
<feature type="region of interest" description="Disordered" evidence="1">
    <location>
        <begin position="207"/>
        <end position="226"/>
    </location>
</feature>
<name>A0ABD6CYW6_9EURY</name>
<comment type="caution">
    <text evidence="2">The sequence shown here is derived from an EMBL/GenBank/DDBJ whole genome shotgun (WGS) entry which is preliminary data.</text>
</comment>